<keyword evidence="2" id="KW-1133">Transmembrane helix</keyword>
<dbReference type="RefSeq" id="WP_261293283.1">
    <property type="nucleotide sequence ID" value="NZ_JANQBK010000003.1"/>
</dbReference>
<accession>A0ABV7SU33</accession>
<evidence type="ECO:0008006" key="5">
    <source>
        <dbReference type="Google" id="ProtNLM"/>
    </source>
</evidence>
<comment type="caution">
    <text evidence="3">The sequence shown here is derived from an EMBL/GenBank/DDBJ whole genome shotgun (WGS) entry which is preliminary data.</text>
</comment>
<dbReference type="Proteomes" id="UP001595713">
    <property type="component" value="Unassembled WGS sequence"/>
</dbReference>
<feature type="region of interest" description="Disordered" evidence="1">
    <location>
        <begin position="77"/>
        <end position="100"/>
    </location>
</feature>
<evidence type="ECO:0000256" key="2">
    <source>
        <dbReference type="SAM" id="Phobius"/>
    </source>
</evidence>
<keyword evidence="2" id="KW-0472">Membrane</keyword>
<feature type="transmembrane region" description="Helical" evidence="2">
    <location>
        <begin position="12"/>
        <end position="32"/>
    </location>
</feature>
<evidence type="ECO:0000313" key="4">
    <source>
        <dbReference type="Proteomes" id="UP001595713"/>
    </source>
</evidence>
<reference evidence="4" key="1">
    <citation type="journal article" date="2019" name="Int. J. Syst. Evol. Microbiol.">
        <title>The Global Catalogue of Microorganisms (GCM) 10K type strain sequencing project: providing services to taxonomists for standard genome sequencing and annotation.</title>
        <authorList>
            <consortium name="The Broad Institute Genomics Platform"/>
            <consortium name="The Broad Institute Genome Sequencing Center for Infectious Disease"/>
            <person name="Wu L."/>
            <person name="Ma J."/>
        </authorList>
    </citation>
    <scope>NUCLEOTIDE SEQUENCE [LARGE SCALE GENOMIC DNA]</scope>
    <source>
        <strain evidence="4">KCTC 42739</strain>
    </source>
</reference>
<evidence type="ECO:0000256" key="1">
    <source>
        <dbReference type="SAM" id="MobiDB-lite"/>
    </source>
</evidence>
<protein>
    <recommendedName>
        <fullName evidence="5">Flap endonuclease-1-like 5' DNA nuclease</fullName>
    </recommendedName>
</protein>
<sequence length="202" mass="20844">MTATTTDMTSFTVAQFVVMAIFALLAVAGIVFGMRLKRRRLAAQEQTEEHREAAGVPAAPLERAAADETIVAAATPPAATPPVAPAPPPLGDPIADVPAPIAEPAPVAEPATAAPQAAAAPLASDIRQLKGLGPKLAATLAELGITRVEQIAAMSPADLEELDSRLGSFRGRPARDRWAEQARLLKAGDKAAYEAEFGKLGG</sequence>
<organism evidence="3 4">
    <name type="scientific">Sphingomonas hylomeconis</name>
    <dbReference type="NCBI Taxonomy" id="1395958"/>
    <lineage>
        <taxon>Bacteria</taxon>
        <taxon>Pseudomonadati</taxon>
        <taxon>Pseudomonadota</taxon>
        <taxon>Alphaproteobacteria</taxon>
        <taxon>Sphingomonadales</taxon>
        <taxon>Sphingomonadaceae</taxon>
        <taxon>Sphingomonas</taxon>
    </lineage>
</organism>
<dbReference type="Gene3D" id="1.10.150.20">
    <property type="entry name" value="5' to 3' exonuclease, C-terminal subdomain"/>
    <property type="match status" value="1"/>
</dbReference>
<proteinExistence type="predicted"/>
<gene>
    <name evidence="3" type="ORF">ACFONA_06585</name>
</gene>
<feature type="compositionally biased region" description="Pro residues" evidence="1">
    <location>
        <begin position="78"/>
        <end position="91"/>
    </location>
</feature>
<keyword evidence="4" id="KW-1185">Reference proteome</keyword>
<name>A0ABV7SU33_9SPHN</name>
<dbReference type="EMBL" id="JBHRXP010000002">
    <property type="protein sequence ID" value="MFC3579831.1"/>
    <property type="molecule type" value="Genomic_DNA"/>
</dbReference>
<evidence type="ECO:0000313" key="3">
    <source>
        <dbReference type="EMBL" id="MFC3579831.1"/>
    </source>
</evidence>
<keyword evidence="2" id="KW-0812">Transmembrane</keyword>